<gene>
    <name evidence="2" type="ORF">RM544_13480</name>
</gene>
<dbReference type="Gene3D" id="2.30.180.10">
    <property type="entry name" value="FAS1 domain"/>
    <property type="match status" value="5"/>
</dbReference>
<dbReference type="InterPro" id="IPR000782">
    <property type="entry name" value="FAS1_domain"/>
</dbReference>
<name>A0AAW8R672_9ALTE</name>
<proteinExistence type="predicted"/>
<sequence>MKLITKIVSVTFAMFLLQACNDDDPAPQPIPPVESANTIADIAKENTGLTTLVAALEATGLDETLADPAGSFTVFAPTNAAFSALGQDTIDALLNDTDTLTSILTYHVLAGEVDAAAAIAAAGTTVETVNGASIAITLLGDSLLINGVTVTLADVQASNGVIHILDAVLSEPAERGMPNANIVETAVAAGDFTILADLLTSTGLVDVLTNADEEFTVFAPTDAAFESLGENVLTSLSENPEVLEAILLQHVVVGSTVDSLTAFTLAGNDVETASGAEIPLSINTNNDRLTFGGANVVAADVYATNGVIHVIDMVVVADVVVPPAGENIVEVAADNANFSTLVAALQATGLDAVLADESGVQFTVFAPTDAAFAQLGQDTIDALLADPETLENILLYHVIAGSAVLQDAAVTVAQSGDNIVTMANEQGAALSFPDSTLYVNSSAVSSTDVIANNGVIHVLDQVILPPEMRGEPTLNIVETALADDNFSTLVTALQAADLVDTLANEDATFTVFAPTNAAFDKIEDAALDGLLMNVDALTGVLLQHVVADAEITAVQAYAANGASVDTVSGNDVSVNLVNFTQSVNDDNAEVAYDAVNQMLVGGDGSANPGLTLYVFNNDLGSASSNCNDACATNWPPVLVTDDAVSGVPGLSTIERADGGMQAAYQGRPLYFFASDTEAGDMNGDGAGNVWFKVSQAPVALQIQGSNVTTTDIYTTNGVIHVIDTVITETLEPAAM</sequence>
<feature type="domain" description="FAS1" evidence="1">
    <location>
        <begin position="325"/>
        <end position="463"/>
    </location>
</feature>
<dbReference type="GO" id="GO:0005615">
    <property type="term" value="C:extracellular space"/>
    <property type="evidence" value="ECO:0007669"/>
    <property type="project" value="TreeGrafter"/>
</dbReference>
<evidence type="ECO:0000313" key="3">
    <source>
        <dbReference type="Proteomes" id="UP001249020"/>
    </source>
</evidence>
<dbReference type="RefSeq" id="WP_311362322.1">
    <property type="nucleotide sequence ID" value="NZ_JAVRIE010000005.1"/>
</dbReference>
<dbReference type="PANTHER" id="PTHR10900:SF77">
    <property type="entry name" value="FI19380P1"/>
    <property type="match status" value="1"/>
</dbReference>
<dbReference type="SMART" id="SM00554">
    <property type="entry name" value="FAS1"/>
    <property type="match status" value="4"/>
</dbReference>
<feature type="domain" description="FAS1" evidence="1">
    <location>
        <begin position="473"/>
        <end position="726"/>
    </location>
</feature>
<feature type="domain" description="FAS1" evidence="1">
    <location>
        <begin position="179"/>
        <end position="315"/>
    </location>
</feature>
<dbReference type="EMBL" id="JAVRIE010000005">
    <property type="protein sequence ID" value="MDT0583555.1"/>
    <property type="molecule type" value="Genomic_DNA"/>
</dbReference>
<dbReference type="InterPro" id="IPR005297">
    <property type="entry name" value="Lipoprotein_repeat"/>
</dbReference>
<dbReference type="FunFam" id="2.30.180.10:FF:000032">
    <property type="entry name" value="Fasciclin domain-containing protein, putative"/>
    <property type="match status" value="3"/>
</dbReference>
<accession>A0AAW8R672</accession>
<dbReference type="Proteomes" id="UP001249020">
    <property type="component" value="Unassembled WGS sequence"/>
</dbReference>
<dbReference type="PROSITE" id="PS50213">
    <property type="entry name" value="FAS1"/>
    <property type="match status" value="4"/>
</dbReference>
<keyword evidence="3" id="KW-1185">Reference proteome</keyword>
<feature type="domain" description="FAS1" evidence="1">
    <location>
        <begin position="36"/>
        <end position="169"/>
    </location>
</feature>
<dbReference type="PROSITE" id="PS51257">
    <property type="entry name" value="PROKAR_LIPOPROTEIN"/>
    <property type="match status" value="1"/>
</dbReference>
<dbReference type="InterPro" id="IPR050904">
    <property type="entry name" value="Adhesion/Biosynth-related"/>
</dbReference>
<comment type="caution">
    <text evidence="2">The sequence shown here is derived from an EMBL/GenBank/DDBJ whole genome shotgun (WGS) entry which is preliminary data.</text>
</comment>
<evidence type="ECO:0000313" key="2">
    <source>
        <dbReference type="EMBL" id="MDT0583555.1"/>
    </source>
</evidence>
<organism evidence="2 3">
    <name type="scientific">Brumicola blandensis</name>
    <dbReference type="NCBI Taxonomy" id="3075611"/>
    <lineage>
        <taxon>Bacteria</taxon>
        <taxon>Pseudomonadati</taxon>
        <taxon>Pseudomonadota</taxon>
        <taxon>Gammaproteobacteria</taxon>
        <taxon>Alteromonadales</taxon>
        <taxon>Alteromonadaceae</taxon>
        <taxon>Brumicola</taxon>
    </lineage>
</organism>
<dbReference type="AlphaFoldDB" id="A0AAW8R672"/>
<reference evidence="2 3" key="1">
    <citation type="submission" date="2023-09" db="EMBL/GenBank/DDBJ databases">
        <authorList>
            <person name="Rey-Velasco X."/>
        </authorList>
    </citation>
    <scope>NUCLEOTIDE SEQUENCE [LARGE SCALE GENOMIC DNA]</scope>
    <source>
        <strain evidence="2 3">W409</strain>
    </source>
</reference>
<dbReference type="SUPFAM" id="SSF82153">
    <property type="entry name" value="FAS1 domain"/>
    <property type="match status" value="4"/>
</dbReference>
<protein>
    <submittedName>
        <fullName evidence="2">Fasciclin domain-containing protein</fullName>
    </submittedName>
</protein>
<dbReference type="InterPro" id="IPR036378">
    <property type="entry name" value="FAS1_dom_sf"/>
</dbReference>
<evidence type="ECO:0000259" key="1">
    <source>
        <dbReference type="PROSITE" id="PS50213"/>
    </source>
</evidence>
<dbReference type="Pfam" id="PF02469">
    <property type="entry name" value="Fasciclin"/>
    <property type="match status" value="4"/>
</dbReference>
<dbReference type="PANTHER" id="PTHR10900">
    <property type="entry name" value="PERIOSTIN-RELATED"/>
    <property type="match status" value="1"/>
</dbReference>
<dbReference type="Pfam" id="PF03640">
    <property type="entry name" value="Lipoprotein_15"/>
    <property type="match status" value="2"/>
</dbReference>